<name>A0ABR8PWM2_9CLOT</name>
<organism evidence="1 2">
    <name type="scientific">Clostridium cibarium</name>
    <dbReference type="NCBI Taxonomy" id="2762247"/>
    <lineage>
        <taxon>Bacteria</taxon>
        <taxon>Bacillati</taxon>
        <taxon>Bacillota</taxon>
        <taxon>Clostridia</taxon>
        <taxon>Eubacteriales</taxon>
        <taxon>Clostridiaceae</taxon>
        <taxon>Clostridium</taxon>
    </lineage>
</organism>
<dbReference type="Pfam" id="PF20092">
    <property type="entry name" value="DUF6483"/>
    <property type="match status" value="1"/>
</dbReference>
<comment type="caution">
    <text evidence="1">The sequence shown here is derived from an EMBL/GenBank/DDBJ whole genome shotgun (WGS) entry which is preliminary data.</text>
</comment>
<accession>A0ABR8PWM2</accession>
<proteinExistence type="predicted"/>
<dbReference type="RefSeq" id="WP_191769526.1">
    <property type="nucleotide sequence ID" value="NZ_JACSRA010000025.1"/>
</dbReference>
<gene>
    <name evidence="1" type="ORF">H9661_14465</name>
</gene>
<evidence type="ECO:0000313" key="1">
    <source>
        <dbReference type="EMBL" id="MBD7912559.1"/>
    </source>
</evidence>
<evidence type="ECO:0000313" key="2">
    <source>
        <dbReference type="Proteomes" id="UP000627781"/>
    </source>
</evidence>
<keyword evidence="2" id="KW-1185">Reference proteome</keyword>
<dbReference type="InterPro" id="IPR045507">
    <property type="entry name" value="DUF6483"/>
</dbReference>
<protein>
    <submittedName>
        <fullName evidence="1">Tetratricopeptide repeat protein</fullName>
    </submittedName>
</protein>
<sequence length="218" mass="25736">MLKNDYMKEIETTLKNIKEEVDKSILNGETDTAFNMINKEVKALVGLEVDTINTLAFSDVIELVRKENQYNSERYIAFGELLYFQGYLYNALSDDSRKIDYYQKSLESFYCAYIEEEYIEKKYLDDIMNIVEDLSQYELSVEDNARIFRFYEVSNQLDKAEDVLFHMIKDSDKDKNVISRGIEFYNRLKKMDEHVLEEGNLPLDEVMDGLENLKSMTE</sequence>
<dbReference type="Proteomes" id="UP000627781">
    <property type="component" value="Unassembled WGS sequence"/>
</dbReference>
<reference evidence="1 2" key="1">
    <citation type="submission" date="2020-08" db="EMBL/GenBank/DDBJ databases">
        <title>A Genomic Blueprint of the Chicken Gut Microbiome.</title>
        <authorList>
            <person name="Gilroy R."/>
            <person name="Ravi A."/>
            <person name="Getino M."/>
            <person name="Pursley I."/>
            <person name="Horton D.L."/>
            <person name="Alikhan N.-F."/>
            <person name="Baker D."/>
            <person name="Gharbi K."/>
            <person name="Hall N."/>
            <person name="Watson M."/>
            <person name="Adriaenssens E.M."/>
            <person name="Foster-Nyarko E."/>
            <person name="Jarju S."/>
            <person name="Secka A."/>
            <person name="Antonio M."/>
            <person name="Oren A."/>
            <person name="Chaudhuri R."/>
            <person name="La Ragione R.M."/>
            <person name="Hildebrand F."/>
            <person name="Pallen M.J."/>
        </authorList>
    </citation>
    <scope>NUCLEOTIDE SEQUENCE [LARGE SCALE GENOMIC DNA]</scope>
    <source>
        <strain evidence="1 2">Sa3CVN1</strain>
    </source>
</reference>
<dbReference type="EMBL" id="JACSRA010000025">
    <property type="protein sequence ID" value="MBD7912559.1"/>
    <property type="molecule type" value="Genomic_DNA"/>
</dbReference>